<evidence type="ECO:0000256" key="2">
    <source>
        <dbReference type="ARBA" id="ARBA00022737"/>
    </source>
</evidence>
<dbReference type="PANTHER" id="PTHR44436">
    <property type="entry name" value="F-BOX/WD REPEAT-CONTAINING PROTEIN 2"/>
    <property type="match status" value="1"/>
</dbReference>
<dbReference type="EMBL" id="GDRN01023872">
    <property type="protein sequence ID" value="JAI67759.1"/>
    <property type="molecule type" value="Transcribed_RNA"/>
</dbReference>
<dbReference type="Gene3D" id="2.130.10.10">
    <property type="entry name" value="YVTN repeat-like/Quinoprotein amine dehydrogenase"/>
    <property type="match status" value="1"/>
</dbReference>
<evidence type="ECO:0000313" key="5">
    <source>
        <dbReference type="EMBL" id="JAI67759.1"/>
    </source>
</evidence>
<protein>
    <recommendedName>
        <fullName evidence="4">F-box domain-containing protein</fullName>
    </recommendedName>
</protein>
<dbReference type="InterPro" id="IPR001810">
    <property type="entry name" value="F-box_dom"/>
</dbReference>
<evidence type="ECO:0000256" key="3">
    <source>
        <dbReference type="PROSITE-ProRule" id="PRU00221"/>
    </source>
</evidence>
<dbReference type="PROSITE" id="PS50082">
    <property type="entry name" value="WD_REPEATS_2"/>
    <property type="match status" value="1"/>
</dbReference>
<dbReference type="SMART" id="SM00256">
    <property type="entry name" value="FBOX"/>
    <property type="match status" value="1"/>
</dbReference>
<dbReference type="InterPro" id="IPR042627">
    <property type="entry name" value="FBXW2"/>
</dbReference>
<feature type="repeat" description="WD" evidence="3">
    <location>
        <begin position="249"/>
        <end position="290"/>
    </location>
</feature>
<dbReference type="Pfam" id="PF12937">
    <property type="entry name" value="F-box-like"/>
    <property type="match status" value="1"/>
</dbReference>
<dbReference type="Pfam" id="PF00400">
    <property type="entry name" value="WD40"/>
    <property type="match status" value="1"/>
</dbReference>
<dbReference type="PROSITE" id="PS50181">
    <property type="entry name" value="FBOX"/>
    <property type="match status" value="1"/>
</dbReference>
<evidence type="ECO:0000256" key="1">
    <source>
        <dbReference type="ARBA" id="ARBA00022574"/>
    </source>
</evidence>
<dbReference type="InterPro" id="IPR001680">
    <property type="entry name" value="WD40_rpt"/>
</dbReference>
<dbReference type="Gene3D" id="1.20.1280.50">
    <property type="match status" value="1"/>
</dbReference>
<proteinExistence type="predicted"/>
<dbReference type="InterPro" id="IPR015943">
    <property type="entry name" value="WD40/YVTN_repeat-like_dom_sf"/>
</dbReference>
<dbReference type="SUPFAM" id="SSF81383">
    <property type="entry name" value="F-box domain"/>
    <property type="match status" value="1"/>
</dbReference>
<dbReference type="PROSITE" id="PS50294">
    <property type="entry name" value="WD_REPEATS_REGION"/>
    <property type="match status" value="1"/>
</dbReference>
<dbReference type="SUPFAM" id="SSF50978">
    <property type="entry name" value="WD40 repeat-like"/>
    <property type="match status" value="1"/>
</dbReference>
<name>A0A0P4WGB4_SCYOL</name>
<sequence length="660" mass="73407">MEKVRQQVEALGVQEQQQLIVDLITSSAPEVQLNLLLPSVTAAASYVKWRLVTNLQGQDTPDLLVLLPPELQLEVLLYLDGPSLLHASQVSKMWHSIIMNLNEVWLKQCRRLGVNMSKVPGWADWHKAYITSLRQQVSLKNGTAFSERFMQLQNCKKAVKAVDYQDGFLCTVSEEDYINIWQLDMNIPVMTFPVERAVSCIKFHPNSLLLCGHFVGTLTSWDLSSMSQSRCTVWEHSNTRDHDNFKNRFKMHAGPVFSCDFSEELDLLVSGGADECLKLWSLSAGIQVKSLSNQDHWVLRVILIPDLSLTSKHDIVYMTRENVKKISWPSVVKRDCECNVSEKGADSSASSPKPYGVIEKISDNFKISLNEGHTNFFTPGLQFSSKYIGIIKQDAEEKHANLCVFDIETFKLEHNISLNIKVKKLLALGNRYALLLTMGSVLYSSTLVIIDIVTTKIIGTRSIPHSKMTTPDGAQLVVGDVEWLNGLGMHLPEPARSLSAFQAENSNCATRTGIIAGAGKKLASQGYRTEISVSSMNTVPHGNTQNVNVQHNAVSCPKRKHKSDECCSEPCGSETAMDHTSLDASCCARGDAQNDFDVALHAECAGDQCLMMDISPELKACQALEQPSFLVLAAGVLNEPGRLFTLWWAQSRHTHKCKKE</sequence>
<keyword evidence="1 3" id="KW-0853">WD repeat</keyword>
<dbReference type="AlphaFoldDB" id="A0A0P4WGB4"/>
<dbReference type="PANTHER" id="PTHR44436:SF1">
    <property type="entry name" value="F-BOX_WD REPEAT-CONTAINING PROTEIN 2"/>
    <property type="match status" value="1"/>
</dbReference>
<organism evidence="5">
    <name type="scientific">Scylla olivacea</name>
    <name type="common">Orange mud crab</name>
    <name type="synonym">Cancer olivacea</name>
    <dbReference type="NCBI Taxonomy" id="85551"/>
    <lineage>
        <taxon>Eukaryota</taxon>
        <taxon>Metazoa</taxon>
        <taxon>Ecdysozoa</taxon>
        <taxon>Arthropoda</taxon>
        <taxon>Crustacea</taxon>
        <taxon>Multicrustacea</taxon>
        <taxon>Malacostraca</taxon>
        <taxon>Eumalacostraca</taxon>
        <taxon>Eucarida</taxon>
        <taxon>Decapoda</taxon>
        <taxon>Pleocyemata</taxon>
        <taxon>Brachyura</taxon>
        <taxon>Eubrachyura</taxon>
        <taxon>Portunoidea</taxon>
        <taxon>Portunidae</taxon>
        <taxon>Portuninae</taxon>
        <taxon>Scylla</taxon>
    </lineage>
</organism>
<dbReference type="InterPro" id="IPR036047">
    <property type="entry name" value="F-box-like_dom_sf"/>
</dbReference>
<feature type="domain" description="F-box" evidence="4">
    <location>
        <begin position="61"/>
        <end position="108"/>
    </location>
</feature>
<reference evidence="5" key="1">
    <citation type="submission" date="2015-09" db="EMBL/GenBank/DDBJ databases">
        <title>Scylla olivacea transcriptome.</title>
        <authorList>
            <person name="Ikhwanuddin M."/>
        </authorList>
    </citation>
    <scope>NUCLEOTIDE SEQUENCE</scope>
</reference>
<keyword evidence="2" id="KW-0677">Repeat</keyword>
<dbReference type="SMART" id="SM00320">
    <property type="entry name" value="WD40"/>
    <property type="match status" value="3"/>
</dbReference>
<accession>A0A0P4WGB4</accession>
<evidence type="ECO:0000259" key="4">
    <source>
        <dbReference type="PROSITE" id="PS50181"/>
    </source>
</evidence>
<dbReference type="InterPro" id="IPR036322">
    <property type="entry name" value="WD40_repeat_dom_sf"/>
</dbReference>